<accession>A0ABW5RLL1</accession>
<dbReference type="EMBL" id="JBHUMF010000001">
    <property type="protein sequence ID" value="MFD2679180.1"/>
    <property type="molecule type" value="Genomic_DNA"/>
</dbReference>
<proteinExistence type="predicted"/>
<evidence type="ECO:0000313" key="1">
    <source>
        <dbReference type="EMBL" id="MFD2679180.1"/>
    </source>
</evidence>
<keyword evidence="2" id="KW-1185">Reference proteome</keyword>
<sequence length="56" mass="6597">MTRKFKAEGMKEKKIYLLFTDTGTLFTKLIKLYTKKPFNHVSLSFDHQLTETEKAV</sequence>
<name>A0ABW5RLL1_9BACI</name>
<reference evidence="2" key="1">
    <citation type="journal article" date="2019" name="Int. J. Syst. Evol. Microbiol.">
        <title>The Global Catalogue of Microorganisms (GCM) 10K type strain sequencing project: providing services to taxonomists for standard genome sequencing and annotation.</title>
        <authorList>
            <consortium name="The Broad Institute Genomics Platform"/>
            <consortium name="The Broad Institute Genome Sequencing Center for Infectious Disease"/>
            <person name="Wu L."/>
            <person name="Ma J."/>
        </authorList>
    </citation>
    <scope>NUCLEOTIDE SEQUENCE [LARGE SCALE GENOMIC DNA]</scope>
    <source>
        <strain evidence="2">KCTC 3913</strain>
    </source>
</reference>
<comment type="caution">
    <text evidence="1">The sequence shown here is derived from an EMBL/GenBank/DDBJ whole genome shotgun (WGS) entry which is preliminary data.</text>
</comment>
<evidence type="ECO:0000313" key="2">
    <source>
        <dbReference type="Proteomes" id="UP001597506"/>
    </source>
</evidence>
<dbReference type="RefSeq" id="WP_377931602.1">
    <property type="nucleotide sequence ID" value="NZ_JBHUMF010000001.1"/>
</dbReference>
<dbReference type="Proteomes" id="UP001597506">
    <property type="component" value="Unassembled WGS sequence"/>
</dbReference>
<protein>
    <submittedName>
        <fullName evidence="1">Uncharacterized protein</fullName>
    </submittedName>
</protein>
<gene>
    <name evidence="1" type="ORF">ACFSUL_00285</name>
</gene>
<organism evidence="1 2">
    <name type="scientific">Bacillus seohaeanensis</name>
    <dbReference type="NCBI Taxonomy" id="284580"/>
    <lineage>
        <taxon>Bacteria</taxon>
        <taxon>Bacillati</taxon>
        <taxon>Bacillota</taxon>
        <taxon>Bacilli</taxon>
        <taxon>Bacillales</taxon>
        <taxon>Bacillaceae</taxon>
        <taxon>Bacillus</taxon>
    </lineage>
</organism>